<proteinExistence type="inferred from homology"/>
<gene>
    <name evidence="15" type="ORF">MoryE10_32220</name>
</gene>
<evidence type="ECO:0000256" key="11">
    <source>
        <dbReference type="PROSITE-ProRule" id="PRU01360"/>
    </source>
</evidence>
<keyword evidence="5 11" id="KW-0812">Transmembrane</keyword>
<dbReference type="CDD" id="cd01347">
    <property type="entry name" value="ligand_gated_channel"/>
    <property type="match status" value="1"/>
</dbReference>
<evidence type="ECO:0008006" key="17">
    <source>
        <dbReference type="Google" id="ProtNLM"/>
    </source>
</evidence>
<evidence type="ECO:0000256" key="12">
    <source>
        <dbReference type="RuleBase" id="RU003357"/>
    </source>
</evidence>
<dbReference type="Pfam" id="PF07715">
    <property type="entry name" value="Plug"/>
    <property type="match status" value="1"/>
</dbReference>
<evidence type="ECO:0000259" key="13">
    <source>
        <dbReference type="Pfam" id="PF00593"/>
    </source>
</evidence>
<comment type="subcellular location">
    <subcellularLocation>
        <location evidence="1 11">Cell outer membrane</location>
        <topology evidence="1 11">Multi-pass membrane protein</topology>
    </subcellularLocation>
</comment>
<dbReference type="InterPro" id="IPR036942">
    <property type="entry name" value="Beta-barrel_TonB_sf"/>
</dbReference>
<evidence type="ECO:0000256" key="10">
    <source>
        <dbReference type="ARBA" id="ARBA00023237"/>
    </source>
</evidence>
<feature type="domain" description="TonB-dependent receptor plug" evidence="14">
    <location>
        <begin position="53"/>
        <end position="161"/>
    </location>
</feature>
<dbReference type="Proteomes" id="UP000824988">
    <property type="component" value="Chromosome"/>
</dbReference>
<dbReference type="KEGG" id="moz:MoryE10_32220"/>
<dbReference type="InterPro" id="IPR000531">
    <property type="entry name" value="Beta-barrel_TonB"/>
</dbReference>
<evidence type="ECO:0000256" key="1">
    <source>
        <dbReference type="ARBA" id="ARBA00004571"/>
    </source>
</evidence>
<evidence type="ECO:0000313" key="16">
    <source>
        <dbReference type="Proteomes" id="UP000824988"/>
    </source>
</evidence>
<evidence type="ECO:0000256" key="3">
    <source>
        <dbReference type="ARBA" id="ARBA00022448"/>
    </source>
</evidence>
<dbReference type="AlphaFoldDB" id="A0A8D5ALY5"/>
<organism evidence="15 16">
    <name type="scientific">Methylogaea oryzae</name>
    <dbReference type="NCBI Taxonomy" id="1295382"/>
    <lineage>
        <taxon>Bacteria</taxon>
        <taxon>Pseudomonadati</taxon>
        <taxon>Pseudomonadota</taxon>
        <taxon>Gammaproteobacteria</taxon>
        <taxon>Methylococcales</taxon>
        <taxon>Methylococcaceae</taxon>
        <taxon>Methylogaea</taxon>
    </lineage>
</organism>
<keyword evidence="16" id="KW-1185">Reference proteome</keyword>
<keyword evidence="7 12" id="KW-0798">TonB box</keyword>
<reference evidence="15" key="1">
    <citation type="submission" date="2019-06" db="EMBL/GenBank/DDBJ databases">
        <title>Complete genome sequence of Methylogaea oryzae strain JCM16910.</title>
        <authorList>
            <person name="Asakawa S."/>
        </authorList>
    </citation>
    <scope>NUCLEOTIDE SEQUENCE</scope>
    <source>
        <strain evidence="15">E10</strain>
    </source>
</reference>
<keyword evidence="4 11" id="KW-1134">Transmembrane beta strand</keyword>
<evidence type="ECO:0000256" key="6">
    <source>
        <dbReference type="ARBA" id="ARBA00022729"/>
    </source>
</evidence>
<dbReference type="GO" id="GO:0044718">
    <property type="term" value="P:siderophore transmembrane transport"/>
    <property type="evidence" value="ECO:0007669"/>
    <property type="project" value="TreeGrafter"/>
</dbReference>
<dbReference type="SUPFAM" id="SSF56935">
    <property type="entry name" value="Porins"/>
    <property type="match status" value="1"/>
</dbReference>
<feature type="domain" description="TonB-dependent receptor-like beta-barrel" evidence="13">
    <location>
        <begin position="263"/>
        <end position="681"/>
    </location>
</feature>
<dbReference type="GO" id="GO:0009279">
    <property type="term" value="C:cell outer membrane"/>
    <property type="evidence" value="ECO:0007669"/>
    <property type="project" value="UniProtKB-SubCell"/>
</dbReference>
<evidence type="ECO:0000313" key="15">
    <source>
        <dbReference type="EMBL" id="BBL72616.1"/>
    </source>
</evidence>
<comment type="similarity">
    <text evidence="2">Belongs to the TonB-dependent receptor family. Hemoglobin/haptoglobin binding protein subfamily.</text>
</comment>
<evidence type="ECO:0000256" key="2">
    <source>
        <dbReference type="ARBA" id="ARBA00008143"/>
    </source>
</evidence>
<name>A0A8D5ALY5_9GAMM</name>
<dbReference type="PROSITE" id="PS52016">
    <property type="entry name" value="TONB_DEPENDENT_REC_3"/>
    <property type="match status" value="1"/>
</dbReference>
<dbReference type="PANTHER" id="PTHR30069">
    <property type="entry name" value="TONB-DEPENDENT OUTER MEMBRANE RECEPTOR"/>
    <property type="match status" value="1"/>
</dbReference>
<keyword evidence="9" id="KW-0675">Receptor</keyword>
<dbReference type="InterPro" id="IPR039426">
    <property type="entry name" value="TonB-dep_rcpt-like"/>
</dbReference>
<sequence>MAIVIRIVALLLLWPSGQVIAEELSEDEKALLKIYGNQEMISIATGTKQPVGKAPAVASVITAEDIKAMGATDLDEVLETVPGLHVATSTTGYNPIYTIRGVYSNNNPQVLVLINGVSISNLFLGDRNRVWGGMPVQAISRIEVVRGPGSAVYGADAFAGVINIITKSKQDINGTEVGGRVGSFDTYDGWGLHGGEWAGFDVAAIVEYHDTQGQKGIINADAQTAFDHQFGTHASLAPGPVNLQRQNVDARLELSREHWRFHAGLQNRGNKGNGAGIAQALDPVNRYASDRWNVDLNYDNPNFAEDWNVKAQLSYFDTSQEVERDLTLFPAGARLPIAANGQIGSPALGLVTFPQGYIGNPEVFERHARFNSSAIYTGFADHSVRSGVGFNYGTLYKAQASQNFGLDPTTGYAIPLVSDFSLVNTTDTSAAFIRTADRKNFFAFLQDEWKFANDWSLTTGARYDNYSDFGNTVNPRVALVWETRYDLTTKLMYGSAFRAPSFAEMYIINNPAQLGNPSLKPETMDTIELAFDYRPRDKLRLGLNIFNYWWKDIIRFVPDIGAPSSTAQNTGVQTGYGTEFEAEWQAADTLKLLGNYAFQKSQDEALNHDAGYAPHHQVYLRAQWEVMPNWHFTPQAKWIIGRGRTDGDNRPAVGDYTWVDMTLRRKQLAEHWEVAFSVRNLFDVNAREPSLAGKNAAAIPNDLPLAGRSFFGEVRFNF</sequence>
<evidence type="ECO:0000259" key="14">
    <source>
        <dbReference type="Pfam" id="PF07715"/>
    </source>
</evidence>
<dbReference type="InterPro" id="IPR037066">
    <property type="entry name" value="Plug_dom_sf"/>
</dbReference>
<accession>A0A8D5ALY5</accession>
<keyword evidence="3 11" id="KW-0813">Transport</keyword>
<dbReference type="Pfam" id="PF00593">
    <property type="entry name" value="TonB_dep_Rec_b-barrel"/>
    <property type="match status" value="1"/>
</dbReference>
<dbReference type="Gene3D" id="2.170.130.10">
    <property type="entry name" value="TonB-dependent receptor, plug domain"/>
    <property type="match status" value="1"/>
</dbReference>
<evidence type="ECO:0000256" key="4">
    <source>
        <dbReference type="ARBA" id="ARBA00022452"/>
    </source>
</evidence>
<evidence type="ECO:0000256" key="5">
    <source>
        <dbReference type="ARBA" id="ARBA00022692"/>
    </source>
</evidence>
<keyword evidence="6" id="KW-0732">Signal</keyword>
<dbReference type="EMBL" id="AP019782">
    <property type="protein sequence ID" value="BBL72616.1"/>
    <property type="molecule type" value="Genomic_DNA"/>
</dbReference>
<protein>
    <recommendedName>
        <fullName evidence="17">TonB-dependent receptor</fullName>
    </recommendedName>
</protein>
<dbReference type="RefSeq" id="WP_054773587.1">
    <property type="nucleotide sequence ID" value="NZ_AP019782.1"/>
</dbReference>
<evidence type="ECO:0000256" key="8">
    <source>
        <dbReference type="ARBA" id="ARBA00023136"/>
    </source>
</evidence>
<dbReference type="GO" id="GO:0015344">
    <property type="term" value="F:siderophore uptake transmembrane transporter activity"/>
    <property type="evidence" value="ECO:0007669"/>
    <property type="project" value="TreeGrafter"/>
</dbReference>
<dbReference type="InterPro" id="IPR012910">
    <property type="entry name" value="Plug_dom"/>
</dbReference>
<dbReference type="PANTHER" id="PTHR30069:SF29">
    <property type="entry name" value="HEMOGLOBIN AND HEMOGLOBIN-HAPTOGLOBIN-BINDING PROTEIN 1-RELATED"/>
    <property type="match status" value="1"/>
</dbReference>
<keyword evidence="10 11" id="KW-0998">Cell outer membrane</keyword>
<keyword evidence="8 11" id="KW-0472">Membrane</keyword>
<evidence type="ECO:0000256" key="9">
    <source>
        <dbReference type="ARBA" id="ARBA00023170"/>
    </source>
</evidence>
<dbReference type="Gene3D" id="2.40.170.20">
    <property type="entry name" value="TonB-dependent receptor, beta-barrel domain"/>
    <property type="match status" value="1"/>
</dbReference>
<evidence type="ECO:0000256" key="7">
    <source>
        <dbReference type="ARBA" id="ARBA00023077"/>
    </source>
</evidence>